<gene>
    <name evidence="2" type="ORF">PL9214291267</name>
</gene>
<dbReference type="InterPro" id="IPR002716">
    <property type="entry name" value="PIN_dom"/>
</dbReference>
<proteinExistence type="predicted"/>
<dbReference type="Gene3D" id="3.40.50.1010">
    <property type="entry name" value="5'-nuclease"/>
    <property type="match status" value="1"/>
</dbReference>
<dbReference type="STRING" id="671072.PL9214291267"/>
<dbReference type="AlphaFoldDB" id="A0A1J1LIG5"/>
<dbReference type="EMBL" id="CZDF01000132">
    <property type="protein sequence ID" value="CUR31676.1"/>
    <property type="molecule type" value="Genomic_DNA"/>
</dbReference>
<dbReference type="RefSeq" id="WP_072718479.1">
    <property type="nucleotide sequence ID" value="NZ_LN889782.1"/>
</dbReference>
<keyword evidence="3" id="KW-1185">Reference proteome</keyword>
<evidence type="ECO:0000259" key="1">
    <source>
        <dbReference type="Pfam" id="PF01850"/>
    </source>
</evidence>
<accession>A0A1J1LIG5</accession>
<dbReference type="SUPFAM" id="SSF88723">
    <property type="entry name" value="PIN domain-like"/>
    <property type="match status" value="1"/>
</dbReference>
<dbReference type="InterPro" id="IPR029060">
    <property type="entry name" value="PIN-like_dom_sf"/>
</dbReference>
<feature type="domain" description="PIN" evidence="1">
    <location>
        <begin position="5"/>
        <end position="125"/>
    </location>
</feature>
<sequence>MRNKILLDTGPLVSYLKRQDQYHSWAVSEWGKSQFPLFTCEAVISEACFLLHRTYGGEKAVIALLKSGVIKIPFHLTEEIEVIGNLMQRYQNVPMSLADACLVRMSELIPGSSILTLDSDFRIYRKNQHEMINLIIPAEI</sequence>
<evidence type="ECO:0000313" key="3">
    <source>
        <dbReference type="Proteomes" id="UP000184315"/>
    </source>
</evidence>
<evidence type="ECO:0000313" key="2">
    <source>
        <dbReference type="EMBL" id="CUR31676.1"/>
    </source>
</evidence>
<protein>
    <submittedName>
        <fullName evidence="2">PIN domain protein like protein</fullName>
    </submittedName>
</protein>
<name>A0A1J1LIG5_9CYAN</name>
<reference evidence="3" key="1">
    <citation type="submission" date="2015-10" db="EMBL/GenBank/DDBJ databases">
        <authorList>
            <person name="Regsiter A."/>
            <person name="william w."/>
        </authorList>
    </citation>
    <scope>NUCLEOTIDE SEQUENCE [LARGE SCALE GENOMIC DNA]</scope>
</reference>
<organism evidence="2 3">
    <name type="scientific">Planktothrix tepida PCC 9214</name>
    <dbReference type="NCBI Taxonomy" id="671072"/>
    <lineage>
        <taxon>Bacteria</taxon>
        <taxon>Bacillati</taxon>
        <taxon>Cyanobacteriota</taxon>
        <taxon>Cyanophyceae</taxon>
        <taxon>Oscillatoriophycideae</taxon>
        <taxon>Oscillatoriales</taxon>
        <taxon>Microcoleaceae</taxon>
        <taxon>Planktothrix</taxon>
    </lineage>
</organism>
<dbReference type="OrthoDB" id="425811at2"/>
<dbReference type="Pfam" id="PF01850">
    <property type="entry name" value="PIN"/>
    <property type="match status" value="1"/>
</dbReference>
<dbReference type="Proteomes" id="UP000184315">
    <property type="component" value="Unassembled WGS sequence"/>
</dbReference>